<feature type="transmembrane region" description="Helical" evidence="1">
    <location>
        <begin position="133"/>
        <end position="151"/>
    </location>
</feature>
<sequence length="190" mass="21179">MFTLILAVLSASAAAGMRIALPLLVISLFDEDKLWSKLPFVAKINPRVILAILISWSLFELFASKKLLGQRILQIFQLIFSPLVGALTAVTVVEIAEIDFTPTWIIAVVGAVFALVLTLVQVGWFFRLRGIPIFIVILEDILCLSLVLLAFSAPQQGGLIALLLLWLAIRSSKAWRDWYHHKKQCSPQKN</sequence>
<keyword evidence="1" id="KW-1133">Transmembrane helix</keyword>
<dbReference type="InterPro" id="IPR025196">
    <property type="entry name" value="DUF4126"/>
</dbReference>
<dbReference type="PATRIC" id="fig|111780.3.peg.1890"/>
<dbReference type="KEGG" id="scs:Sta7437_1809"/>
<feature type="domain" description="DUF4126" evidence="2">
    <location>
        <begin position="5"/>
        <end position="172"/>
    </location>
</feature>
<accession>K9XUM2</accession>
<dbReference type="Pfam" id="PF13548">
    <property type="entry name" value="DUF4126"/>
    <property type="match status" value="1"/>
</dbReference>
<dbReference type="eggNOG" id="ENOG502ZCFJ">
    <property type="taxonomic scope" value="Bacteria"/>
</dbReference>
<dbReference type="RefSeq" id="WP_015193038.1">
    <property type="nucleotide sequence ID" value="NC_019748.1"/>
</dbReference>
<keyword evidence="1" id="KW-0472">Membrane</keyword>
<keyword evidence="4" id="KW-1185">Reference proteome</keyword>
<gene>
    <name evidence="3" type="ordered locus">Sta7437_1809</name>
</gene>
<feature type="transmembrane region" description="Helical" evidence="1">
    <location>
        <begin position="44"/>
        <end position="63"/>
    </location>
</feature>
<dbReference type="Proteomes" id="UP000010473">
    <property type="component" value="Chromosome"/>
</dbReference>
<feature type="transmembrane region" description="Helical" evidence="1">
    <location>
        <begin position="157"/>
        <end position="175"/>
    </location>
</feature>
<evidence type="ECO:0000259" key="2">
    <source>
        <dbReference type="Pfam" id="PF13548"/>
    </source>
</evidence>
<protein>
    <recommendedName>
        <fullName evidence="2">DUF4126 domain-containing protein</fullName>
    </recommendedName>
</protein>
<dbReference type="OrthoDB" id="530021at2"/>
<dbReference type="EMBL" id="CP003653">
    <property type="protein sequence ID" value="AFZ35367.1"/>
    <property type="molecule type" value="Genomic_DNA"/>
</dbReference>
<evidence type="ECO:0000256" key="1">
    <source>
        <dbReference type="SAM" id="Phobius"/>
    </source>
</evidence>
<feature type="transmembrane region" description="Helical" evidence="1">
    <location>
        <begin position="75"/>
        <end position="98"/>
    </location>
</feature>
<reference evidence="4" key="1">
    <citation type="journal article" date="2013" name="Proc. Natl. Acad. Sci. U.S.A.">
        <title>Improving the coverage of the cyanobacterial phylum using diversity-driven genome sequencing.</title>
        <authorList>
            <person name="Shih P.M."/>
            <person name="Wu D."/>
            <person name="Latifi A."/>
            <person name="Axen S.D."/>
            <person name="Fewer D.P."/>
            <person name="Talla E."/>
            <person name="Calteau A."/>
            <person name="Cai F."/>
            <person name="Tandeau de Marsac N."/>
            <person name="Rippka R."/>
            <person name="Herdman M."/>
            <person name="Sivonen K."/>
            <person name="Coursin T."/>
            <person name="Laurent T."/>
            <person name="Goodwin L."/>
            <person name="Nolan M."/>
            <person name="Davenport K.W."/>
            <person name="Han C.S."/>
            <person name="Rubin E.M."/>
            <person name="Eisen J.A."/>
            <person name="Woyke T."/>
            <person name="Gugger M."/>
            <person name="Kerfeld C.A."/>
        </authorList>
    </citation>
    <scope>NUCLEOTIDE SEQUENCE [LARGE SCALE GENOMIC DNA]</scope>
    <source>
        <strain evidence="4">ATCC 29371 / PCC 7437</strain>
    </source>
</reference>
<keyword evidence="1" id="KW-0812">Transmembrane</keyword>
<evidence type="ECO:0000313" key="3">
    <source>
        <dbReference type="EMBL" id="AFZ35367.1"/>
    </source>
</evidence>
<dbReference type="AlphaFoldDB" id="K9XUM2"/>
<evidence type="ECO:0000313" key="4">
    <source>
        <dbReference type="Proteomes" id="UP000010473"/>
    </source>
</evidence>
<organism evidence="3 4">
    <name type="scientific">Stanieria cyanosphaera (strain ATCC 29371 / PCC 7437)</name>
    <dbReference type="NCBI Taxonomy" id="111780"/>
    <lineage>
        <taxon>Bacteria</taxon>
        <taxon>Bacillati</taxon>
        <taxon>Cyanobacteriota</taxon>
        <taxon>Cyanophyceae</taxon>
        <taxon>Pleurocapsales</taxon>
        <taxon>Dermocarpellaceae</taxon>
        <taxon>Stanieria</taxon>
    </lineage>
</organism>
<dbReference type="HOGENOM" id="CLU_1330584_0_0_3"/>
<feature type="transmembrane region" description="Helical" evidence="1">
    <location>
        <begin position="104"/>
        <end position="126"/>
    </location>
</feature>
<proteinExistence type="predicted"/>
<name>K9XUM2_STAC7</name>